<dbReference type="InterPro" id="IPR041588">
    <property type="entry name" value="Integrase_H2C2"/>
</dbReference>
<dbReference type="OrthoDB" id="10047254at2759"/>
<dbReference type="GO" id="GO:0015074">
    <property type="term" value="P:DNA integration"/>
    <property type="evidence" value="ECO:0007669"/>
    <property type="project" value="InterPro"/>
</dbReference>
<organism evidence="2 3">
    <name type="scientific">Dibothriocephalus latus</name>
    <name type="common">Fish tapeworm</name>
    <name type="synonym">Diphyllobothrium latum</name>
    <dbReference type="NCBI Taxonomy" id="60516"/>
    <lineage>
        <taxon>Eukaryota</taxon>
        <taxon>Metazoa</taxon>
        <taxon>Spiralia</taxon>
        <taxon>Lophotrochozoa</taxon>
        <taxon>Platyhelminthes</taxon>
        <taxon>Cestoda</taxon>
        <taxon>Eucestoda</taxon>
        <taxon>Diphyllobothriidea</taxon>
        <taxon>Diphyllobothriidae</taxon>
        <taxon>Dibothriocephalus</taxon>
    </lineage>
</organism>
<dbReference type="Pfam" id="PF00665">
    <property type="entry name" value="rve"/>
    <property type="match status" value="1"/>
</dbReference>
<gene>
    <name evidence="2" type="ORF">DILT_LOCUS18059</name>
</gene>
<dbReference type="Pfam" id="PF17921">
    <property type="entry name" value="Integrase_H2C2"/>
    <property type="match status" value="1"/>
</dbReference>
<sequence>MRGSSARARLLLQQWLHLLIDNDILFLRDPDSHHLRPVVPGCLIDPVLTDLHKKLGHCGQRQTDLATHARFWWPQMRFSVIHFCQSCPKCASYKFPTPTPRAPLQPMTTSFPGERVGLDINDPISISFRGYTHVLVMVDYFTKWVEAVPLYDQKASTVANAVSRTWESPTAFHTDRGSNFDSQLFQDACTILGVNKTRTTPY</sequence>
<dbReference type="PROSITE" id="PS50994">
    <property type="entry name" value="INTEGRASE"/>
    <property type="match status" value="1"/>
</dbReference>
<feature type="domain" description="Integrase catalytic" evidence="1">
    <location>
        <begin position="108"/>
        <end position="202"/>
    </location>
</feature>
<dbReference type="Proteomes" id="UP000281553">
    <property type="component" value="Unassembled WGS sequence"/>
</dbReference>
<evidence type="ECO:0000313" key="2">
    <source>
        <dbReference type="EMBL" id="VDN39905.1"/>
    </source>
</evidence>
<dbReference type="InterPro" id="IPR050951">
    <property type="entry name" value="Retrovirus_Pol_polyprotein"/>
</dbReference>
<feature type="non-terminal residue" evidence="2">
    <location>
        <position position="202"/>
    </location>
</feature>
<dbReference type="EMBL" id="UYRU01097031">
    <property type="protein sequence ID" value="VDN39905.1"/>
    <property type="molecule type" value="Genomic_DNA"/>
</dbReference>
<dbReference type="InterPro" id="IPR036397">
    <property type="entry name" value="RNaseH_sf"/>
</dbReference>
<dbReference type="PANTHER" id="PTHR37984:SF15">
    <property type="entry name" value="INTEGRASE CATALYTIC DOMAIN-CONTAINING PROTEIN"/>
    <property type="match status" value="1"/>
</dbReference>
<dbReference type="Gene3D" id="1.10.340.70">
    <property type="match status" value="1"/>
</dbReference>
<keyword evidence="3" id="KW-1185">Reference proteome</keyword>
<evidence type="ECO:0000259" key="1">
    <source>
        <dbReference type="PROSITE" id="PS50994"/>
    </source>
</evidence>
<dbReference type="AlphaFoldDB" id="A0A3P7NBK4"/>
<dbReference type="PANTHER" id="PTHR37984">
    <property type="entry name" value="PROTEIN CBG26694"/>
    <property type="match status" value="1"/>
</dbReference>
<protein>
    <recommendedName>
        <fullName evidence="1">Integrase catalytic domain-containing protein</fullName>
    </recommendedName>
</protein>
<proteinExistence type="predicted"/>
<reference evidence="2 3" key="1">
    <citation type="submission" date="2018-11" db="EMBL/GenBank/DDBJ databases">
        <authorList>
            <consortium name="Pathogen Informatics"/>
        </authorList>
    </citation>
    <scope>NUCLEOTIDE SEQUENCE [LARGE SCALE GENOMIC DNA]</scope>
</reference>
<dbReference type="Gene3D" id="3.30.420.10">
    <property type="entry name" value="Ribonuclease H-like superfamily/Ribonuclease H"/>
    <property type="match status" value="1"/>
</dbReference>
<dbReference type="InterPro" id="IPR012337">
    <property type="entry name" value="RNaseH-like_sf"/>
</dbReference>
<dbReference type="FunFam" id="1.10.340.70:FF:000001">
    <property type="entry name" value="Retrovirus-related Pol polyprotein from transposon gypsy-like Protein"/>
    <property type="match status" value="1"/>
</dbReference>
<name>A0A3P7NBK4_DIBLA</name>
<dbReference type="SUPFAM" id="SSF53098">
    <property type="entry name" value="Ribonuclease H-like"/>
    <property type="match status" value="1"/>
</dbReference>
<evidence type="ECO:0000313" key="3">
    <source>
        <dbReference type="Proteomes" id="UP000281553"/>
    </source>
</evidence>
<accession>A0A3P7NBK4</accession>
<dbReference type="InterPro" id="IPR001584">
    <property type="entry name" value="Integrase_cat-core"/>
</dbReference>
<dbReference type="GO" id="GO:0003676">
    <property type="term" value="F:nucleic acid binding"/>
    <property type="evidence" value="ECO:0007669"/>
    <property type="project" value="InterPro"/>
</dbReference>